<dbReference type="Proteomes" id="UP000636709">
    <property type="component" value="Unassembled WGS sequence"/>
</dbReference>
<dbReference type="AlphaFoldDB" id="A0A835AH28"/>
<reference evidence="1" key="1">
    <citation type="submission" date="2020-07" db="EMBL/GenBank/DDBJ databases">
        <title>Genome sequence and genetic diversity analysis of an under-domesticated orphan crop, white fonio (Digitaria exilis).</title>
        <authorList>
            <person name="Bennetzen J.L."/>
            <person name="Chen S."/>
            <person name="Ma X."/>
            <person name="Wang X."/>
            <person name="Yssel A.E.J."/>
            <person name="Chaluvadi S.R."/>
            <person name="Johnson M."/>
            <person name="Gangashetty P."/>
            <person name="Hamidou F."/>
            <person name="Sanogo M.D."/>
            <person name="Zwaenepoel A."/>
            <person name="Wallace J."/>
            <person name="Van De Peer Y."/>
            <person name="Van Deynze A."/>
        </authorList>
    </citation>
    <scope>NUCLEOTIDE SEQUENCE</scope>
    <source>
        <tissue evidence="1">Leaves</tissue>
    </source>
</reference>
<organism evidence="1 2">
    <name type="scientific">Digitaria exilis</name>
    <dbReference type="NCBI Taxonomy" id="1010633"/>
    <lineage>
        <taxon>Eukaryota</taxon>
        <taxon>Viridiplantae</taxon>
        <taxon>Streptophyta</taxon>
        <taxon>Embryophyta</taxon>
        <taxon>Tracheophyta</taxon>
        <taxon>Spermatophyta</taxon>
        <taxon>Magnoliopsida</taxon>
        <taxon>Liliopsida</taxon>
        <taxon>Poales</taxon>
        <taxon>Poaceae</taxon>
        <taxon>PACMAD clade</taxon>
        <taxon>Panicoideae</taxon>
        <taxon>Panicodae</taxon>
        <taxon>Paniceae</taxon>
        <taxon>Anthephorinae</taxon>
        <taxon>Digitaria</taxon>
    </lineage>
</organism>
<name>A0A835AH28_9POAL</name>
<protein>
    <submittedName>
        <fullName evidence="1">Uncharacterized protein</fullName>
    </submittedName>
</protein>
<proteinExistence type="predicted"/>
<evidence type="ECO:0000313" key="1">
    <source>
        <dbReference type="EMBL" id="KAF8663265.1"/>
    </source>
</evidence>
<comment type="caution">
    <text evidence="1">The sequence shown here is derived from an EMBL/GenBank/DDBJ whole genome shotgun (WGS) entry which is preliminary data.</text>
</comment>
<dbReference type="EMBL" id="JACEFO010002379">
    <property type="protein sequence ID" value="KAF8663265.1"/>
    <property type="molecule type" value="Genomic_DNA"/>
</dbReference>
<gene>
    <name evidence="1" type="ORF">HU200_055875</name>
</gene>
<sequence length="30" mass="3365">MENHNVFLFSVILDLFSPLCELSPLSKLSA</sequence>
<evidence type="ECO:0000313" key="2">
    <source>
        <dbReference type="Proteomes" id="UP000636709"/>
    </source>
</evidence>
<accession>A0A835AH28</accession>
<keyword evidence="2" id="KW-1185">Reference proteome</keyword>